<dbReference type="AlphaFoldDB" id="A0A3B0ZCZ3"/>
<dbReference type="EMBL" id="UOFT01000008">
    <property type="protein sequence ID" value="VAW91285.1"/>
    <property type="molecule type" value="Genomic_DNA"/>
</dbReference>
<evidence type="ECO:0000259" key="1">
    <source>
        <dbReference type="Pfam" id="PF19837"/>
    </source>
</evidence>
<feature type="domain" description="DUF6316" evidence="1">
    <location>
        <begin position="12"/>
        <end position="59"/>
    </location>
</feature>
<evidence type="ECO:0000313" key="2">
    <source>
        <dbReference type="EMBL" id="VAW91285.1"/>
    </source>
</evidence>
<accession>A0A3B0ZCZ3</accession>
<protein>
    <recommendedName>
        <fullName evidence="1">DUF6316 domain-containing protein</fullName>
    </recommendedName>
</protein>
<organism evidence="2">
    <name type="scientific">hydrothermal vent metagenome</name>
    <dbReference type="NCBI Taxonomy" id="652676"/>
    <lineage>
        <taxon>unclassified sequences</taxon>
        <taxon>metagenomes</taxon>
        <taxon>ecological metagenomes</taxon>
    </lineage>
</organism>
<gene>
    <name evidence="2" type="ORF">MNBD_GAMMA23-1451</name>
</gene>
<dbReference type="Pfam" id="PF19837">
    <property type="entry name" value="DUF6316"/>
    <property type="match status" value="1"/>
</dbReference>
<name>A0A3B0ZCZ3_9ZZZZ</name>
<dbReference type="InterPro" id="IPR045630">
    <property type="entry name" value="DUF6316"/>
</dbReference>
<proteinExistence type="predicted"/>
<reference evidence="2" key="1">
    <citation type="submission" date="2018-06" db="EMBL/GenBank/DDBJ databases">
        <authorList>
            <person name="Zhirakovskaya E."/>
        </authorList>
    </citation>
    <scope>NUCLEOTIDE SEQUENCE</scope>
</reference>
<sequence>MSAVLQIARFGEQGLIPSRSERFYQNNREWFFSVRSGFDQGPYSTFDAAREALTQYIESSLRKKNPLPRN</sequence>